<protein>
    <submittedName>
        <fullName evidence="1">Uncharacterized protein</fullName>
    </submittedName>
</protein>
<organism evidence="1">
    <name type="scientific">Chlorobium phaeobacteroides (strain BS1)</name>
    <dbReference type="NCBI Taxonomy" id="331678"/>
    <lineage>
        <taxon>Bacteria</taxon>
        <taxon>Pseudomonadati</taxon>
        <taxon>Chlorobiota</taxon>
        <taxon>Chlorobiia</taxon>
        <taxon>Chlorobiales</taxon>
        <taxon>Chlorobiaceae</taxon>
        <taxon>Chlorobium/Pelodictyon group</taxon>
        <taxon>Chlorobium</taxon>
    </lineage>
</organism>
<evidence type="ECO:0000313" key="1">
    <source>
        <dbReference type="EMBL" id="ACE03813.1"/>
    </source>
</evidence>
<gene>
    <name evidence="1" type="ordered locus">Cphamn1_0862</name>
</gene>
<dbReference type="AlphaFoldDB" id="B3EPD5"/>
<proteinExistence type="predicted"/>
<dbReference type="KEGG" id="cpb:Cphamn1_0862"/>
<dbReference type="EMBL" id="CP001101">
    <property type="protein sequence ID" value="ACE03813.1"/>
    <property type="molecule type" value="Genomic_DNA"/>
</dbReference>
<dbReference type="HOGENOM" id="CLU_2786323_0_0_10"/>
<dbReference type="STRING" id="331678.Cphamn1_0862"/>
<reference evidence="1" key="1">
    <citation type="submission" date="2008-06" db="EMBL/GenBank/DDBJ databases">
        <title>Complete sequence of Chlorobium phaeobacteroides BS1.</title>
        <authorList>
            <consortium name="US DOE Joint Genome Institute"/>
            <person name="Lucas S."/>
            <person name="Copeland A."/>
            <person name="Lapidus A."/>
            <person name="Glavina del Rio T."/>
            <person name="Dalin E."/>
            <person name="Tice H."/>
            <person name="Bruce D."/>
            <person name="Goodwin L."/>
            <person name="Pitluck S."/>
            <person name="Schmutz J."/>
            <person name="Larimer F."/>
            <person name="Land M."/>
            <person name="Hauser L."/>
            <person name="Kyrpides N."/>
            <person name="Ovchinnikova G."/>
            <person name="Li T."/>
            <person name="Liu Z."/>
            <person name="Zhao F."/>
            <person name="Overmann J."/>
            <person name="Bryant D.A."/>
            <person name="Richardson P."/>
        </authorList>
    </citation>
    <scope>NUCLEOTIDE SEQUENCE [LARGE SCALE GENOMIC DNA]</scope>
    <source>
        <strain evidence="1">BS1</strain>
    </source>
</reference>
<name>B3EPD5_CHLPB</name>
<sequence length="68" mass="7981">MQKKNDSFTLLNRVTANASAHQHRKHQQPDGSIEPAKLLCLEILALFILKSGRKHSFFCYIREVMKWR</sequence>
<accession>B3EPD5</accession>